<reference evidence="3 4" key="1">
    <citation type="submission" date="2011-05" db="EMBL/GenBank/DDBJ databases">
        <title>Complete sequence of chromosome of Frankia symbiont of Datisca glomerata.</title>
        <authorList>
            <consortium name="US DOE Joint Genome Institute"/>
            <person name="Lucas S."/>
            <person name="Han J."/>
            <person name="Lapidus A."/>
            <person name="Cheng J.-F."/>
            <person name="Goodwin L."/>
            <person name="Pitluck S."/>
            <person name="Peters L."/>
            <person name="Mikhailova N."/>
            <person name="Chertkov O."/>
            <person name="Teshima H."/>
            <person name="Han C."/>
            <person name="Tapia R."/>
            <person name="Land M."/>
            <person name="Hauser L."/>
            <person name="Kyrpides N."/>
            <person name="Ivanova N."/>
            <person name="Pagani I."/>
            <person name="Berry A."/>
            <person name="Pawlowski K."/>
            <person name="Persson T."/>
            <person name="Vanden Heuvel B."/>
            <person name="Benson D."/>
            <person name="Woyke T."/>
        </authorList>
    </citation>
    <scope>NUCLEOTIDE SEQUENCE [LARGE SCALE GENOMIC DNA]</scope>
    <source>
        <strain evidence="4">4085684</strain>
    </source>
</reference>
<dbReference type="InterPro" id="IPR011777">
    <property type="entry name" value="Geranylgeranyl_Rdtase_fam"/>
</dbReference>
<feature type="compositionally biased region" description="Low complexity" evidence="1">
    <location>
        <begin position="9"/>
        <end position="24"/>
    </location>
</feature>
<dbReference type="STRING" id="656024.FsymDg_0145"/>
<dbReference type="GO" id="GO:0071949">
    <property type="term" value="F:FAD binding"/>
    <property type="evidence" value="ECO:0007669"/>
    <property type="project" value="InterPro"/>
</dbReference>
<dbReference type="Pfam" id="PF01494">
    <property type="entry name" value="FAD_binding_3"/>
    <property type="match status" value="1"/>
</dbReference>
<proteinExistence type="predicted"/>
<feature type="domain" description="FAD-binding" evidence="2">
    <location>
        <begin position="61"/>
        <end position="243"/>
    </location>
</feature>
<dbReference type="KEGG" id="fsy:FsymDg_0145"/>
<dbReference type="eggNOG" id="COG0644">
    <property type="taxonomic scope" value="Bacteria"/>
</dbReference>
<dbReference type="InterPro" id="IPR050407">
    <property type="entry name" value="Geranylgeranyl_reductase"/>
</dbReference>
<gene>
    <name evidence="3" type="ordered locus">FsymDg_0145</name>
</gene>
<organism evidence="3 4">
    <name type="scientific">Candidatus Protofrankia datiscae</name>
    <dbReference type="NCBI Taxonomy" id="2716812"/>
    <lineage>
        <taxon>Bacteria</taxon>
        <taxon>Bacillati</taxon>
        <taxon>Actinomycetota</taxon>
        <taxon>Actinomycetes</taxon>
        <taxon>Frankiales</taxon>
        <taxon>Frankiaceae</taxon>
        <taxon>Protofrankia</taxon>
    </lineage>
</organism>
<sequence length="460" mass="47517">MPPGPPDDLPGAPGASGAPGSSDPPGRPVADGTRPPAPRDDHGRTATATATDRLEPAGGMFDVVVVGAGPAGASAARAAARAGATVCLLERAELPRYKTCGGGLVGLSVDHAGVDPSRLTRASVDQLTIALDGRLTRTRRRPSRPMLSMVMRAEFDQALVESARAAGAVIRTGTHVTGIREHDAGAGRDIATGRVADGHITDSHALGDHVVVAVRGGPDVVARVVVGADGTSGRVGAYVGVRLDQVDVGLEGEFPVDAAMARRWAGRMLIDLGPVPGSYAWLFPKGEILTVGVIGSRDDGGALRSYYADMVRRLGLDGVTPLHDSGHLTRVRAAGSPLRRGRVLVAGDAAGLLDPWTREGISFALRSGRLAGEAAARVAAGEPRALDDYPRQVEAVLGPEMDAGREVQAVFVRHPGLLYTFLAAVPGGFGLFGRIVAGQTTVANQLRRPGVRTLTAAITR</sequence>
<dbReference type="GO" id="GO:0016628">
    <property type="term" value="F:oxidoreductase activity, acting on the CH-CH group of donors, NAD or NADP as acceptor"/>
    <property type="evidence" value="ECO:0007669"/>
    <property type="project" value="InterPro"/>
</dbReference>
<dbReference type="InterPro" id="IPR036188">
    <property type="entry name" value="FAD/NAD-bd_sf"/>
</dbReference>
<dbReference type="NCBIfam" id="TIGR02032">
    <property type="entry name" value="GG-red-SF"/>
    <property type="match status" value="1"/>
</dbReference>
<accession>F8B1W3</accession>
<dbReference type="SUPFAM" id="SSF51905">
    <property type="entry name" value="FAD/NAD(P)-binding domain"/>
    <property type="match status" value="1"/>
</dbReference>
<protein>
    <submittedName>
        <fullName evidence="3">Geranylgeranyl reductase</fullName>
    </submittedName>
</protein>
<dbReference type="Gene3D" id="3.50.50.60">
    <property type="entry name" value="FAD/NAD(P)-binding domain"/>
    <property type="match status" value="1"/>
</dbReference>
<dbReference type="HOGENOM" id="CLU_024648_5_0_11"/>
<evidence type="ECO:0000259" key="2">
    <source>
        <dbReference type="Pfam" id="PF01494"/>
    </source>
</evidence>
<dbReference type="InterPro" id="IPR002938">
    <property type="entry name" value="FAD-bd"/>
</dbReference>
<dbReference type="AlphaFoldDB" id="F8B1W3"/>
<dbReference type="PRINTS" id="PR00420">
    <property type="entry name" value="RNGMNOXGNASE"/>
</dbReference>
<evidence type="ECO:0000256" key="1">
    <source>
        <dbReference type="SAM" id="MobiDB-lite"/>
    </source>
</evidence>
<evidence type="ECO:0000313" key="3">
    <source>
        <dbReference type="EMBL" id="AEH07721.1"/>
    </source>
</evidence>
<dbReference type="PANTHER" id="PTHR42685">
    <property type="entry name" value="GERANYLGERANYL DIPHOSPHATE REDUCTASE"/>
    <property type="match status" value="1"/>
</dbReference>
<evidence type="ECO:0000313" key="4">
    <source>
        <dbReference type="Proteomes" id="UP000001549"/>
    </source>
</evidence>
<dbReference type="EMBL" id="CP002801">
    <property type="protein sequence ID" value="AEH07721.1"/>
    <property type="molecule type" value="Genomic_DNA"/>
</dbReference>
<feature type="region of interest" description="Disordered" evidence="1">
    <location>
        <begin position="1"/>
        <end position="54"/>
    </location>
</feature>
<dbReference type="RefSeq" id="WP_013871717.1">
    <property type="nucleotide sequence ID" value="NZ_CAAAFP010000014.1"/>
</dbReference>
<dbReference type="PANTHER" id="PTHR42685:SF22">
    <property type="entry name" value="CONDITIONED MEDIUM FACTOR RECEPTOR 1"/>
    <property type="match status" value="1"/>
</dbReference>
<dbReference type="Proteomes" id="UP000001549">
    <property type="component" value="Chromosome"/>
</dbReference>
<keyword evidence="4" id="KW-1185">Reference proteome</keyword>
<name>F8B1W3_9ACTN</name>